<dbReference type="AlphaFoldDB" id="A0A4C1WFY9"/>
<protein>
    <submittedName>
        <fullName evidence="2">Uncharacterized protein</fullName>
    </submittedName>
</protein>
<organism evidence="2 3">
    <name type="scientific">Eumeta variegata</name>
    <name type="common">Bagworm moth</name>
    <name type="synonym">Eumeta japonica</name>
    <dbReference type="NCBI Taxonomy" id="151549"/>
    <lineage>
        <taxon>Eukaryota</taxon>
        <taxon>Metazoa</taxon>
        <taxon>Ecdysozoa</taxon>
        <taxon>Arthropoda</taxon>
        <taxon>Hexapoda</taxon>
        <taxon>Insecta</taxon>
        <taxon>Pterygota</taxon>
        <taxon>Neoptera</taxon>
        <taxon>Endopterygota</taxon>
        <taxon>Lepidoptera</taxon>
        <taxon>Glossata</taxon>
        <taxon>Ditrysia</taxon>
        <taxon>Tineoidea</taxon>
        <taxon>Psychidae</taxon>
        <taxon>Oiketicinae</taxon>
        <taxon>Eumeta</taxon>
    </lineage>
</organism>
<reference evidence="2 3" key="1">
    <citation type="journal article" date="2019" name="Commun. Biol.">
        <title>The bagworm genome reveals a unique fibroin gene that provides high tensile strength.</title>
        <authorList>
            <person name="Kono N."/>
            <person name="Nakamura H."/>
            <person name="Ohtoshi R."/>
            <person name="Tomita M."/>
            <person name="Numata K."/>
            <person name="Arakawa K."/>
        </authorList>
    </citation>
    <scope>NUCLEOTIDE SEQUENCE [LARGE SCALE GENOMIC DNA]</scope>
</reference>
<accession>A0A4C1WFY9</accession>
<gene>
    <name evidence="2" type="ORF">EVAR_81624_1</name>
</gene>
<keyword evidence="3" id="KW-1185">Reference proteome</keyword>
<feature type="compositionally biased region" description="Basic residues" evidence="1">
    <location>
        <begin position="42"/>
        <end position="51"/>
    </location>
</feature>
<comment type="caution">
    <text evidence="2">The sequence shown here is derived from an EMBL/GenBank/DDBJ whole genome shotgun (WGS) entry which is preliminary data.</text>
</comment>
<dbReference type="Proteomes" id="UP000299102">
    <property type="component" value="Unassembled WGS sequence"/>
</dbReference>
<evidence type="ECO:0000313" key="2">
    <source>
        <dbReference type="EMBL" id="GBP49064.1"/>
    </source>
</evidence>
<evidence type="ECO:0000313" key="3">
    <source>
        <dbReference type="Proteomes" id="UP000299102"/>
    </source>
</evidence>
<feature type="region of interest" description="Disordered" evidence="1">
    <location>
        <begin position="1"/>
        <end position="113"/>
    </location>
</feature>
<sequence>MVTRSVSRSESKSRRGSTSRPVKSSELARQNYELSERYDHYHPHRGHQLRRLMHENRRGTTASIRTSGRRPGGAGGEGRAETNCSIDHVSLSRVGPSPRVARPPPSAVPHVDT</sequence>
<evidence type="ECO:0000256" key="1">
    <source>
        <dbReference type="SAM" id="MobiDB-lite"/>
    </source>
</evidence>
<name>A0A4C1WFY9_EUMVA</name>
<dbReference type="EMBL" id="BGZK01000536">
    <property type="protein sequence ID" value="GBP49064.1"/>
    <property type="molecule type" value="Genomic_DNA"/>
</dbReference>
<proteinExistence type="predicted"/>